<protein>
    <submittedName>
        <fullName evidence="3">Putative replication protein</fullName>
    </submittedName>
</protein>
<evidence type="ECO:0000259" key="2">
    <source>
        <dbReference type="Pfam" id="PF01051"/>
    </source>
</evidence>
<dbReference type="EMBL" id="FJ613505">
    <property type="protein sequence ID" value="ACM47724.1"/>
    <property type="molecule type" value="Genomic_DNA"/>
</dbReference>
<dbReference type="RefSeq" id="WP_012660672.1">
    <property type="nucleotide sequence ID" value="NC_012033.1"/>
</dbReference>
<dbReference type="Pfam" id="PF01051">
    <property type="entry name" value="Rep3_N"/>
    <property type="match status" value="1"/>
</dbReference>
<feature type="domain" description="Initiator Rep protein WH1" evidence="2">
    <location>
        <begin position="12"/>
        <end position="148"/>
    </location>
</feature>
<geneLocation type="plasmid" evidence="3">
    <name>pMWHK1</name>
</geneLocation>
<proteinExistence type="inferred from homology"/>
<evidence type="ECO:0000313" key="3">
    <source>
        <dbReference type="EMBL" id="ACM47724.1"/>
    </source>
</evidence>
<gene>
    <name evidence="3" type="primary">rep01</name>
</gene>
<organism evidence="3">
    <name type="scientific">Pedobacter sp. BG5</name>
    <dbReference type="NCBI Taxonomy" id="524386"/>
    <lineage>
        <taxon>Bacteria</taxon>
        <taxon>Pseudomonadati</taxon>
        <taxon>Bacteroidota</taxon>
        <taxon>Sphingobacteriia</taxon>
        <taxon>Sphingobacteriales</taxon>
        <taxon>Sphingobacteriaceae</taxon>
        <taxon>Pedobacter</taxon>
    </lineage>
</organism>
<accession>B9VWK0</accession>
<dbReference type="Gene3D" id="1.10.10.10">
    <property type="entry name" value="Winged helix-like DNA-binding domain superfamily/Winged helix DNA-binding domain"/>
    <property type="match status" value="2"/>
</dbReference>
<dbReference type="GO" id="GO:0006270">
    <property type="term" value="P:DNA replication initiation"/>
    <property type="evidence" value="ECO:0007669"/>
    <property type="project" value="InterPro"/>
</dbReference>
<dbReference type="SUPFAM" id="SSF46785">
    <property type="entry name" value="Winged helix' DNA-binding domain"/>
    <property type="match status" value="2"/>
</dbReference>
<dbReference type="Pfam" id="PF21205">
    <property type="entry name" value="Rep3_C"/>
    <property type="match status" value="1"/>
</dbReference>
<dbReference type="GO" id="GO:0003887">
    <property type="term" value="F:DNA-directed DNA polymerase activity"/>
    <property type="evidence" value="ECO:0007669"/>
    <property type="project" value="InterPro"/>
</dbReference>
<dbReference type="InterPro" id="IPR036388">
    <property type="entry name" value="WH-like_DNA-bd_sf"/>
</dbReference>
<name>B9VWK0_9SPHI</name>
<reference evidence="3" key="1">
    <citation type="journal article" date="2013" name="Plasmid">
        <title>Characterisation of a cryptic plasmid from an Antarctic bacterium Pedobacter cryoconitis strain BG5.</title>
        <authorList>
            <person name="Wong C.M."/>
            <person name="Tam H.K."/>
            <person name="Ng W.M."/>
            <person name="Boo S.Y."/>
            <person name="Gonzalez M."/>
        </authorList>
    </citation>
    <scope>NUCLEOTIDE SEQUENCE</scope>
    <source>
        <strain evidence="3">BG5</strain>
        <plasmid evidence="3">pMWHK1</plasmid>
    </source>
</reference>
<dbReference type="InterPro" id="IPR000525">
    <property type="entry name" value="Initiator_Rep_WH1"/>
</dbReference>
<dbReference type="InterPro" id="IPR036390">
    <property type="entry name" value="WH_DNA-bd_sf"/>
</dbReference>
<keyword evidence="3" id="KW-0614">Plasmid</keyword>
<evidence type="ECO:0000256" key="1">
    <source>
        <dbReference type="ARBA" id="ARBA00038283"/>
    </source>
</evidence>
<dbReference type="AlphaFoldDB" id="B9VWK0"/>
<comment type="similarity">
    <text evidence="1">Belongs to the initiator RepB protein family.</text>
</comment>
<sequence length="311" mass="36057">MEIQDTGSDKLIIQHNAITSGRYDFSACELDIMFMILANLNPGEDTYSIHISDIEDITSRAWNYQQLKEATELMLSRVYQIETAEAFTQLVLFQYFDYMKGTGTVKVRLTEKAVPYFFDLKSNFTSLQLKAILSCTSKYAKRIYALACQYRVMGTKRFTIDEFKEMLYLKDPKGKAPEQFERISSLKKDVLDVAKKQINEHTDIHFDYELKKRGRSFHWIIIHVDKQKTPQLAIDFTKTLDYQRNVRAVMAYGLNEEQAEAIVKDGYDKFLTFVEDVNKKARKGEIKVENATAYIIGTYQKKGIIQKSVKA</sequence>